<dbReference type="Proteomes" id="UP001218218">
    <property type="component" value="Unassembled WGS sequence"/>
</dbReference>
<dbReference type="AlphaFoldDB" id="A0AAD7AGS6"/>
<sequence length="187" mass="21362">MDVQRYFSDSDTAPIDRTAELTRCTQHQAGLPDNFRTRTGFGDHKLPIDSPLSENEQIFDLWLAFEFSSSAFQEKKELWYFSDGLVYMFSGIEPLNLEVDNVSVELAIRELRPKRGFIPANCSRFGGIDYIPIDEKEGNSKRMSNAFHYAHQLCWAAAKLASFYRVQVLVRTVLQTKVITDRVAGVI</sequence>
<organism evidence="1 2">
    <name type="scientific">Mycena albidolilacea</name>
    <dbReference type="NCBI Taxonomy" id="1033008"/>
    <lineage>
        <taxon>Eukaryota</taxon>
        <taxon>Fungi</taxon>
        <taxon>Dikarya</taxon>
        <taxon>Basidiomycota</taxon>
        <taxon>Agaricomycotina</taxon>
        <taxon>Agaricomycetes</taxon>
        <taxon>Agaricomycetidae</taxon>
        <taxon>Agaricales</taxon>
        <taxon>Marasmiineae</taxon>
        <taxon>Mycenaceae</taxon>
        <taxon>Mycena</taxon>
    </lineage>
</organism>
<dbReference type="EMBL" id="JARIHO010000007">
    <property type="protein sequence ID" value="KAJ7358323.1"/>
    <property type="molecule type" value="Genomic_DNA"/>
</dbReference>
<reference evidence="1" key="1">
    <citation type="submission" date="2023-03" db="EMBL/GenBank/DDBJ databases">
        <title>Massive genome expansion in bonnet fungi (Mycena s.s.) driven by repeated elements and novel gene families across ecological guilds.</title>
        <authorList>
            <consortium name="Lawrence Berkeley National Laboratory"/>
            <person name="Harder C.B."/>
            <person name="Miyauchi S."/>
            <person name="Viragh M."/>
            <person name="Kuo A."/>
            <person name="Thoen E."/>
            <person name="Andreopoulos B."/>
            <person name="Lu D."/>
            <person name="Skrede I."/>
            <person name="Drula E."/>
            <person name="Henrissat B."/>
            <person name="Morin E."/>
            <person name="Kohler A."/>
            <person name="Barry K."/>
            <person name="LaButti K."/>
            <person name="Morin E."/>
            <person name="Salamov A."/>
            <person name="Lipzen A."/>
            <person name="Mereny Z."/>
            <person name="Hegedus B."/>
            <person name="Baldrian P."/>
            <person name="Stursova M."/>
            <person name="Weitz H."/>
            <person name="Taylor A."/>
            <person name="Grigoriev I.V."/>
            <person name="Nagy L.G."/>
            <person name="Martin F."/>
            <person name="Kauserud H."/>
        </authorList>
    </citation>
    <scope>NUCLEOTIDE SEQUENCE</scope>
    <source>
        <strain evidence="1">CBHHK002</strain>
    </source>
</reference>
<accession>A0AAD7AGS6</accession>
<gene>
    <name evidence="1" type="ORF">DFH08DRAFT_802161</name>
</gene>
<comment type="caution">
    <text evidence="1">The sequence shown here is derived from an EMBL/GenBank/DDBJ whole genome shotgun (WGS) entry which is preliminary data.</text>
</comment>
<proteinExistence type="predicted"/>
<keyword evidence="2" id="KW-1185">Reference proteome</keyword>
<name>A0AAD7AGS6_9AGAR</name>
<evidence type="ECO:0000313" key="2">
    <source>
        <dbReference type="Proteomes" id="UP001218218"/>
    </source>
</evidence>
<protein>
    <submittedName>
        <fullName evidence="1">Uncharacterized protein</fullName>
    </submittedName>
</protein>
<evidence type="ECO:0000313" key="1">
    <source>
        <dbReference type="EMBL" id="KAJ7358323.1"/>
    </source>
</evidence>